<name>A0A7M2WW26_9BACT</name>
<proteinExistence type="predicted"/>
<dbReference type="EMBL" id="CP063458">
    <property type="protein sequence ID" value="QOV89695.1"/>
    <property type="molecule type" value="Genomic_DNA"/>
</dbReference>
<organism evidence="2 3">
    <name type="scientific">Humisphaera borealis</name>
    <dbReference type="NCBI Taxonomy" id="2807512"/>
    <lineage>
        <taxon>Bacteria</taxon>
        <taxon>Pseudomonadati</taxon>
        <taxon>Planctomycetota</taxon>
        <taxon>Phycisphaerae</taxon>
        <taxon>Tepidisphaerales</taxon>
        <taxon>Tepidisphaeraceae</taxon>
        <taxon>Humisphaera</taxon>
    </lineage>
</organism>
<evidence type="ECO:0000259" key="1">
    <source>
        <dbReference type="Pfam" id="PF13466"/>
    </source>
</evidence>
<dbReference type="Pfam" id="PF13466">
    <property type="entry name" value="STAS_2"/>
    <property type="match status" value="1"/>
</dbReference>
<dbReference type="SUPFAM" id="SSF52091">
    <property type="entry name" value="SpoIIaa-like"/>
    <property type="match status" value="1"/>
</dbReference>
<dbReference type="KEGG" id="hbs:IPV69_26490"/>
<evidence type="ECO:0000313" key="3">
    <source>
        <dbReference type="Proteomes" id="UP000593765"/>
    </source>
</evidence>
<evidence type="ECO:0000313" key="2">
    <source>
        <dbReference type="EMBL" id="QOV89695.1"/>
    </source>
</evidence>
<dbReference type="AlphaFoldDB" id="A0A7M2WW26"/>
<keyword evidence="3" id="KW-1185">Reference proteome</keyword>
<reference evidence="2 3" key="1">
    <citation type="submission" date="2020-10" db="EMBL/GenBank/DDBJ databases">
        <title>Wide distribution of Phycisphaera-like planctomycetes from WD2101 soil group in peatlands and genome analysis of the first cultivated representative.</title>
        <authorList>
            <person name="Dedysh S.N."/>
            <person name="Beletsky A.V."/>
            <person name="Ivanova A."/>
            <person name="Kulichevskaya I.S."/>
            <person name="Suzina N.E."/>
            <person name="Philippov D.A."/>
            <person name="Rakitin A.L."/>
            <person name="Mardanov A.V."/>
            <person name="Ravin N.V."/>
        </authorList>
    </citation>
    <scope>NUCLEOTIDE SEQUENCE [LARGE SCALE GENOMIC DNA]</scope>
    <source>
        <strain evidence="2 3">M1803</strain>
    </source>
</reference>
<feature type="domain" description="MlaB-like STAS" evidence="1">
    <location>
        <begin position="23"/>
        <end position="96"/>
    </location>
</feature>
<protein>
    <submittedName>
        <fullName evidence="2">STAS domain-containing protein</fullName>
    </submittedName>
</protein>
<gene>
    <name evidence="2" type="ORF">IPV69_26490</name>
</gene>
<dbReference type="InterPro" id="IPR058548">
    <property type="entry name" value="MlaB-like_STAS"/>
</dbReference>
<dbReference type="InterPro" id="IPR036513">
    <property type="entry name" value="STAS_dom_sf"/>
</dbReference>
<dbReference type="RefSeq" id="WP_206292748.1">
    <property type="nucleotide sequence ID" value="NZ_CP063458.1"/>
</dbReference>
<accession>A0A7M2WW26</accession>
<sequence length="103" mass="11432">MPRSARGETTAMSVGTLSLVAKPGRFSHRDAEALCGQIRASRAPTVIVDFRETEDATTAAFAQLVLLRRELLREGRDLRLKGLRSRAASIWRISRLSMVLPLQ</sequence>
<dbReference type="Proteomes" id="UP000593765">
    <property type="component" value="Chromosome"/>
</dbReference>
<dbReference type="Gene3D" id="3.30.750.24">
    <property type="entry name" value="STAS domain"/>
    <property type="match status" value="1"/>
</dbReference>